<protein>
    <submittedName>
        <fullName evidence="1">Uncharacterized protein</fullName>
    </submittedName>
</protein>
<evidence type="ECO:0000313" key="2">
    <source>
        <dbReference type="Proteomes" id="UP001307889"/>
    </source>
</evidence>
<proteinExistence type="predicted"/>
<sequence length="172" mass="19213">MRQGIVFPAFLHEFPSRAASDVMFLSECFTSRTASRGTFFLAAKSAIRELSLLGRLPGGLSLKGRDCRGRGGFLIVTGAEKEGKTRGKKLKKSTDEGGVFRQGQRGETRQVTDYRFFTSNLADSDWTDLDDFHKVHRWKPSSEPTFVHAWIVVQSEENPICHSVVTGNRTSL</sequence>
<organism evidence="1 2">
    <name type="scientific">Nesidiocoris tenuis</name>
    <dbReference type="NCBI Taxonomy" id="355587"/>
    <lineage>
        <taxon>Eukaryota</taxon>
        <taxon>Metazoa</taxon>
        <taxon>Ecdysozoa</taxon>
        <taxon>Arthropoda</taxon>
        <taxon>Hexapoda</taxon>
        <taxon>Insecta</taxon>
        <taxon>Pterygota</taxon>
        <taxon>Neoptera</taxon>
        <taxon>Paraneoptera</taxon>
        <taxon>Hemiptera</taxon>
        <taxon>Heteroptera</taxon>
        <taxon>Panheteroptera</taxon>
        <taxon>Cimicomorpha</taxon>
        <taxon>Miridae</taxon>
        <taxon>Dicyphina</taxon>
        <taxon>Nesidiocoris</taxon>
    </lineage>
</organism>
<accession>A0ABN7BBX4</accession>
<reference evidence="1 2" key="1">
    <citation type="submission" date="2023-09" db="EMBL/GenBank/DDBJ databases">
        <title>Nesidiocoris tenuis whole genome shotgun sequence.</title>
        <authorList>
            <person name="Shibata T."/>
            <person name="Shimoda M."/>
            <person name="Kobayashi T."/>
            <person name="Uehara T."/>
        </authorList>
    </citation>
    <scope>NUCLEOTIDE SEQUENCE [LARGE SCALE GENOMIC DNA]</scope>
    <source>
        <strain evidence="1 2">Japan</strain>
    </source>
</reference>
<gene>
    <name evidence="1" type="ORF">NTJ_13512</name>
</gene>
<evidence type="ECO:0000313" key="1">
    <source>
        <dbReference type="EMBL" id="BET00696.1"/>
    </source>
</evidence>
<dbReference type="EMBL" id="AP028920">
    <property type="protein sequence ID" value="BET00696.1"/>
    <property type="molecule type" value="Genomic_DNA"/>
</dbReference>
<dbReference type="Proteomes" id="UP001307889">
    <property type="component" value="Chromosome 12"/>
</dbReference>
<name>A0ABN7BBX4_9HEMI</name>
<keyword evidence="2" id="KW-1185">Reference proteome</keyword>